<comment type="catalytic activity">
    <reaction evidence="3">
        <text>oxidized coenzyme F420-(gamma-L-Glu)(n) + a quinol + H(+) = reduced coenzyme F420-(gamma-L-Glu)(n) + a quinone</text>
        <dbReference type="Rhea" id="RHEA:39663"/>
        <dbReference type="Rhea" id="RHEA-COMP:12939"/>
        <dbReference type="Rhea" id="RHEA-COMP:14378"/>
        <dbReference type="ChEBI" id="CHEBI:15378"/>
        <dbReference type="ChEBI" id="CHEBI:24646"/>
        <dbReference type="ChEBI" id="CHEBI:132124"/>
        <dbReference type="ChEBI" id="CHEBI:133980"/>
        <dbReference type="ChEBI" id="CHEBI:139511"/>
    </reaction>
</comment>
<dbReference type="Pfam" id="PF04075">
    <property type="entry name" value="F420H2_quin_red"/>
    <property type="match status" value="1"/>
</dbReference>
<dbReference type="Gene3D" id="2.30.110.10">
    <property type="entry name" value="Electron Transport, Fmn-binding Protein, Chain A"/>
    <property type="match status" value="1"/>
</dbReference>
<dbReference type="RefSeq" id="WP_071321479.1">
    <property type="nucleotide sequence ID" value="NZ_MWKY01000001.1"/>
</dbReference>
<evidence type="ECO:0000313" key="5">
    <source>
        <dbReference type="Proteomes" id="UP000516380"/>
    </source>
</evidence>
<dbReference type="EMBL" id="AP023343">
    <property type="protein sequence ID" value="BCI90238.1"/>
    <property type="molecule type" value="Genomic_DNA"/>
</dbReference>
<dbReference type="PANTHER" id="PTHR39428">
    <property type="entry name" value="F420H(2)-DEPENDENT QUINONE REDUCTASE RV1261C"/>
    <property type="match status" value="1"/>
</dbReference>
<gene>
    <name evidence="4" type="ORF">NIIDMKKI_54440</name>
</gene>
<proteinExistence type="inferred from homology"/>
<dbReference type="GO" id="GO:0005886">
    <property type="term" value="C:plasma membrane"/>
    <property type="evidence" value="ECO:0007669"/>
    <property type="project" value="TreeGrafter"/>
</dbReference>
<evidence type="ECO:0008006" key="6">
    <source>
        <dbReference type="Google" id="ProtNLM"/>
    </source>
</evidence>
<dbReference type="NCBIfam" id="TIGR00026">
    <property type="entry name" value="hi_GC_TIGR00026"/>
    <property type="match status" value="1"/>
</dbReference>
<name>A0A7G1INH6_MYCKA</name>
<dbReference type="SUPFAM" id="SSF50475">
    <property type="entry name" value="FMN-binding split barrel"/>
    <property type="match status" value="1"/>
</dbReference>
<organism evidence="4 5">
    <name type="scientific">Mycobacterium kansasii</name>
    <dbReference type="NCBI Taxonomy" id="1768"/>
    <lineage>
        <taxon>Bacteria</taxon>
        <taxon>Bacillati</taxon>
        <taxon>Actinomycetota</taxon>
        <taxon>Actinomycetes</taxon>
        <taxon>Mycobacteriales</taxon>
        <taxon>Mycobacteriaceae</taxon>
        <taxon>Mycobacterium</taxon>
    </lineage>
</organism>
<evidence type="ECO:0000256" key="3">
    <source>
        <dbReference type="ARBA" id="ARBA00049106"/>
    </source>
</evidence>
<evidence type="ECO:0000256" key="1">
    <source>
        <dbReference type="ARBA" id="ARBA00008710"/>
    </source>
</evidence>
<sequence length="147" mass="15814">MSNNDSNDAMESERSFNEKNIAEFRANKGKVGGQFEGFALLLLTSTGAKTGAERVNPVGYFDIDGKMYIVGSAAGRDANPAWVANIRADPHVTVEIGGNPAAAATTAELARAERELIFGIIKQRAHGFAHYEASTDRIIPVFEVNLD</sequence>
<dbReference type="InterPro" id="IPR012349">
    <property type="entry name" value="Split_barrel_FMN-bd"/>
</dbReference>
<accession>A0A7G1INH6</accession>
<protein>
    <recommendedName>
        <fullName evidence="6">Deazaflavin-dependent nitroreductase</fullName>
    </recommendedName>
</protein>
<evidence type="ECO:0000256" key="2">
    <source>
        <dbReference type="ARBA" id="ARBA00023002"/>
    </source>
</evidence>
<dbReference type="GO" id="GO:0016491">
    <property type="term" value="F:oxidoreductase activity"/>
    <property type="evidence" value="ECO:0007669"/>
    <property type="project" value="UniProtKB-KW"/>
</dbReference>
<dbReference type="PANTHER" id="PTHR39428:SF1">
    <property type="entry name" value="F420H(2)-DEPENDENT QUINONE REDUCTASE RV1261C"/>
    <property type="match status" value="1"/>
</dbReference>
<keyword evidence="5" id="KW-1185">Reference proteome</keyword>
<dbReference type="Proteomes" id="UP000516380">
    <property type="component" value="Chromosome"/>
</dbReference>
<keyword evidence="2" id="KW-0560">Oxidoreductase</keyword>
<dbReference type="InterPro" id="IPR004378">
    <property type="entry name" value="F420H2_quin_Rdtase"/>
</dbReference>
<evidence type="ECO:0000313" key="4">
    <source>
        <dbReference type="EMBL" id="BCI90238.1"/>
    </source>
</evidence>
<dbReference type="GO" id="GO:0070967">
    <property type="term" value="F:coenzyme F420 binding"/>
    <property type="evidence" value="ECO:0007669"/>
    <property type="project" value="TreeGrafter"/>
</dbReference>
<reference evidence="4 5" key="1">
    <citation type="submission" date="2020-07" db="EMBL/GenBank/DDBJ databases">
        <title>Mycobacterium kansasii (former subtype) with zoonotic potential isolated from diseased indoor pet cat, Japan.</title>
        <authorList>
            <person name="Fukano H."/>
            <person name="Terazono T."/>
            <person name="Hoshino Y."/>
        </authorList>
    </citation>
    <scope>NUCLEOTIDE SEQUENCE [LARGE SCALE GENOMIC DNA]</scope>
    <source>
        <strain evidence="4 5">Kuro-I</strain>
    </source>
</reference>
<dbReference type="GeneID" id="66600133"/>
<comment type="similarity">
    <text evidence="1">Belongs to the F420H(2)-dependent quinone reductase family.</text>
</comment>
<dbReference type="AlphaFoldDB" id="A0A7G1INH6"/>